<dbReference type="RefSeq" id="WP_153401462.1">
    <property type="nucleotide sequence ID" value="NZ_ML762425.1"/>
</dbReference>
<feature type="domain" description="Siroheme synthase central" evidence="7">
    <location>
        <begin position="118"/>
        <end position="144"/>
    </location>
</feature>
<reference evidence="8 9" key="1">
    <citation type="submission" date="2019-10" db="EMBL/GenBank/DDBJ databases">
        <title>Gracilibacillus sp. nov. isolated from rice seeds.</title>
        <authorList>
            <person name="He S."/>
        </authorList>
    </citation>
    <scope>NUCLEOTIDE SEQUENCE [LARGE SCALE GENOMIC DNA]</scope>
    <source>
        <strain evidence="8 9">TD8</strain>
    </source>
</reference>
<comment type="pathway">
    <text evidence="1">Porphyrin-containing compound metabolism; siroheme biosynthesis; sirohydrochlorin from precorrin-2: step 1/1.</text>
</comment>
<protein>
    <recommendedName>
        <fullName evidence="2">precorrin-2 dehydrogenase</fullName>
        <ecNumber evidence="2">1.3.1.76</ecNumber>
    </recommendedName>
</protein>
<dbReference type="Gene3D" id="3.40.50.720">
    <property type="entry name" value="NAD(P)-binding Rossmann-like Domain"/>
    <property type="match status" value="1"/>
</dbReference>
<proteinExistence type="predicted"/>
<dbReference type="NCBIfam" id="TIGR01470">
    <property type="entry name" value="cysG_Nterm"/>
    <property type="match status" value="1"/>
</dbReference>
<organism evidence="8 9">
    <name type="scientific">Gracilibacillus oryzae</name>
    <dbReference type="NCBI Taxonomy" id="1672701"/>
    <lineage>
        <taxon>Bacteria</taxon>
        <taxon>Bacillati</taxon>
        <taxon>Bacillota</taxon>
        <taxon>Bacilli</taxon>
        <taxon>Bacillales</taxon>
        <taxon>Bacillaceae</taxon>
        <taxon>Gracilibacillus</taxon>
    </lineage>
</organism>
<evidence type="ECO:0000256" key="4">
    <source>
        <dbReference type="ARBA" id="ARBA00023027"/>
    </source>
</evidence>
<dbReference type="Gene3D" id="1.10.8.610">
    <property type="entry name" value="SirC, precorrin-2 dehydrogenase, C-terminal helical domain-like"/>
    <property type="match status" value="1"/>
</dbReference>
<dbReference type="PANTHER" id="PTHR35330">
    <property type="entry name" value="SIROHEME BIOSYNTHESIS PROTEIN MET8"/>
    <property type="match status" value="1"/>
</dbReference>
<keyword evidence="4" id="KW-0520">NAD</keyword>
<name>A0A7C8KSN5_9BACI</name>
<keyword evidence="5" id="KW-0627">Porphyrin biosynthesis</keyword>
<dbReference type="SUPFAM" id="SSF75615">
    <property type="entry name" value="Siroheme synthase middle domains-like"/>
    <property type="match status" value="1"/>
</dbReference>
<dbReference type="PANTHER" id="PTHR35330:SF1">
    <property type="entry name" value="SIROHEME BIOSYNTHESIS PROTEIN MET8"/>
    <property type="match status" value="1"/>
</dbReference>
<comment type="caution">
    <text evidence="8">The sequence shown here is derived from an EMBL/GenBank/DDBJ whole genome shotgun (WGS) entry which is preliminary data.</text>
</comment>
<dbReference type="Proteomes" id="UP000480246">
    <property type="component" value="Unassembled WGS sequence"/>
</dbReference>
<dbReference type="UniPathway" id="UPA00262">
    <property type="reaction ID" value="UER00222"/>
</dbReference>
<dbReference type="Pfam" id="PF22440">
    <property type="entry name" value="SirC_C"/>
    <property type="match status" value="1"/>
</dbReference>
<keyword evidence="9" id="KW-1185">Reference proteome</keyword>
<evidence type="ECO:0000313" key="9">
    <source>
        <dbReference type="Proteomes" id="UP000480246"/>
    </source>
</evidence>
<dbReference type="InterPro" id="IPR036291">
    <property type="entry name" value="NAD(P)-bd_dom_sf"/>
</dbReference>
<dbReference type="Pfam" id="PF13241">
    <property type="entry name" value="NAD_binding_7"/>
    <property type="match status" value="1"/>
</dbReference>
<dbReference type="GO" id="GO:0019354">
    <property type="term" value="P:siroheme biosynthetic process"/>
    <property type="evidence" value="ECO:0007669"/>
    <property type="project" value="UniProtKB-UniPathway"/>
</dbReference>
<dbReference type="SUPFAM" id="SSF51735">
    <property type="entry name" value="NAD(P)-binding Rossmann-fold domains"/>
    <property type="match status" value="1"/>
</dbReference>
<keyword evidence="3" id="KW-0560">Oxidoreductase</keyword>
<dbReference type="InterPro" id="IPR042518">
    <property type="entry name" value="SirC_C"/>
</dbReference>
<dbReference type="AlphaFoldDB" id="A0A7C8KSN5"/>
<dbReference type="InterPro" id="IPR028161">
    <property type="entry name" value="Met8-like"/>
</dbReference>
<evidence type="ECO:0000256" key="1">
    <source>
        <dbReference type="ARBA" id="ARBA00005010"/>
    </source>
</evidence>
<dbReference type="Pfam" id="PF14824">
    <property type="entry name" value="Sirohm_synth_M"/>
    <property type="match status" value="1"/>
</dbReference>
<evidence type="ECO:0000313" key="8">
    <source>
        <dbReference type="EMBL" id="KAB8138901.1"/>
    </source>
</evidence>
<sequence>MNKIPLMVDLSNKNILIIGGGTVAERRARRIYNKCKTITIISPAITDGMKALTEASHVTWLNQKVMPTDLLKKDMIIIATNDPVINQMVLNSAPDHTWINATHAAEKGQIDFPLTLERGKLQIAISTGAASPILAKKIKNELDQSYPEDYANYVEFLFNVRKLVKQSWLQKEQKQEILSSLVENPIFDAEQQADFLVKLKEQM</sequence>
<dbReference type="EMBL" id="WEID01000013">
    <property type="protein sequence ID" value="KAB8138901.1"/>
    <property type="molecule type" value="Genomic_DNA"/>
</dbReference>
<evidence type="ECO:0000256" key="6">
    <source>
        <dbReference type="ARBA" id="ARBA00047561"/>
    </source>
</evidence>
<accession>A0A7C8KSN5</accession>
<evidence type="ECO:0000256" key="5">
    <source>
        <dbReference type="ARBA" id="ARBA00023244"/>
    </source>
</evidence>
<dbReference type="GO" id="GO:0043115">
    <property type="term" value="F:precorrin-2 dehydrogenase activity"/>
    <property type="evidence" value="ECO:0007669"/>
    <property type="project" value="UniProtKB-EC"/>
</dbReference>
<dbReference type="NCBIfam" id="NF005222">
    <property type="entry name" value="PRK06718.1"/>
    <property type="match status" value="1"/>
</dbReference>
<gene>
    <name evidence="8" type="ORF">F9U64_02785</name>
</gene>
<dbReference type="OrthoDB" id="9773765at2"/>
<dbReference type="EC" id="1.3.1.76" evidence="2"/>
<evidence type="ECO:0000259" key="7">
    <source>
        <dbReference type="Pfam" id="PF14824"/>
    </source>
</evidence>
<dbReference type="InterPro" id="IPR028281">
    <property type="entry name" value="Sirohaem_synthase_central"/>
</dbReference>
<evidence type="ECO:0000256" key="3">
    <source>
        <dbReference type="ARBA" id="ARBA00023002"/>
    </source>
</evidence>
<evidence type="ECO:0000256" key="2">
    <source>
        <dbReference type="ARBA" id="ARBA00012400"/>
    </source>
</evidence>
<dbReference type="GO" id="GO:0004325">
    <property type="term" value="F:ferrochelatase activity"/>
    <property type="evidence" value="ECO:0007669"/>
    <property type="project" value="InterPro"/>
</dbReference>
<comment type="catalytic activity">
    <reaction evidence="6">
        <text>precorrin-2 + NAD(+) = sirohydrochlorin + NADH + 2 H(+)</text>
        <dbReference type="Rhea" id="RHEA:15613"/>
        <dbReference type="ChEBI" id="CHEBI:15378"/>
        <dbReference type="ChEBI" id="CHEBI:57540"/>
        <dbReference type="ChEBI" id="CHEBI:57945"/>
        <dbReference type="ChEBI" id="CHEBI:58351"/>
        <dbReference type="ChEBI" id="CHEBI:58827"/>
        <dbReference type="EC" id="1.3.1.76"/>
    </reaction>
</comment>
<dbReference type="InterPro" id="IPR006367">
    <property type="entry name" value="Sirohaem_synthase_N"/>
</dbReference>